<dbReference type="SUPFAM" id="SSF51306">
    <property type="entry name" value="LexA/Signal peptidase"/>
    <property type="match status" value="1"/>
</dbReference>
<evidence type="ECO:0000313" key="7">
    <source>
        <dbReference type="Proteomes" id="UP001595704"/>
    </source>
</evidence>
<protein>
    <submittedName>
        <fullName evidence="6">Helix-turn-helix transcriptional regulator</fullName>
    </submittedName>
</protein>
<keyword evidence="1" id="KW-0805">Transcription regulation</keyword>
<keyword evidence="2" id="KW-0238">DNA-binding</keyword>
<proteinExistence type="predicted"/>
<dbReference type="InterPro" id="IPR015927">
    <property type="entry name" value="Peptidase_S24_S26A/B/C"/>
</dbReference>
<feature type="region of interest" description="Disordered" evidence="4">
    <location>
        <begin position="78"/>
        <end position="99"/>
    </location>
</feature>
<sequence length="225" mass="24031">MLSHQQIWQAIDGLAKRHGLSASGLARRAGLDPTTFNRSKRIATDGRLRWPSTESVAKVLDATGASIHEFLTLVGGEPSVADAGQTPQTGSGPPPARPRGIPLIGMAQAGQGGYYDDSGYPVGSGFDEVIFPRAGDGSLYGLKVAGDSMLPVYRDGDVIVVDPAATVHKGDRVVARTRDGEVMAKELAARTARLVRLRSLNPEHAEREIALKDLDWIARIVWASQ</sequence>
<comment type="caution">
    <text evidence="6">The sequence shown here is derived from an EMBL/GenBank/DDBJ whole genome shotgun (WGS) entry which is preliminary data.</text>
</comment>
<keyword evidence="7" id="KW-1185">Reference proteome</keyword>
<feature type="domain" description="Peptidase S24/S26A/S26B/S26C" evidence="5">
    <location>
        <begin position="102"/>
        <end position="221"/>
    </location>
</feature>
<evidence type="ECO:0000256" key="1">
    <source>
        <dbReference type="ARBA" id="ARBA00023015"/>
    </source>
</evidence>
<gene>
    <name evidence="6" type="ORF">ACFONL_00565</name>
</gene>
<evidence type="ECO:0000259" key="5">
    <source>
        <dbReference type="Pfam" id="PF00717"/>
    </source>
</evidence>
<keyword evidence="3" id="KW-0804">Transcription</keyword>
<dbReference type="InterPro" id="IPR036286">
    <property type="entry name" value="LexA/Signal_pep-like_sf"/>
</dbReference>
<dbReference type="CDD" id="cd06529">
    <property type="entry name" value="S24_LexA-like"/>
    <property type="match status" value="1"/>
</dbReference>
<evidence type="ECO:0000256" key="3">
    <source>
        <dbReference type="ARBA" id="ARBA00023163"/>
    </source>
</evidence>
<reference evidence="7" key="1">
    <citation type="journal article" date="2019" name="Int. J. Syst. Evol. Microbiol.">
        <title>The Global Catalogue of Microorganisms (GCM) 10K type strain sequencing project: providing services to taxonomists for standard genome sequencing and annotation.</title>
        <authorList>
            <consortium name="The Broad Institute Genomics Platform"/>
            <consortium name="The Broad Institute Genome Sequencing Center for Infectious Disease"/>
            <person name="Wu L."/>
            <person name="Ma J."/>
        </authorList>
    </citation>
    <scope>NUCLEOTIDE SEQUENCE [LARGE SCALE GENOMIC DNA]</scope>
    <source>
        <strain evidence="7">KCTC 42282</strain>
    </source>
</reference>
<dbReference type="PANTHER" id="PTHR40661">
    <property type="match status" value="1"/>
</dbReference>
<evidence type="ECO:0000313" key="6">
    <source>
        <dbReference type="EMBL" id="MFC3635891.1"/>
    </source>
</evidence>
<evidence type="ECO:0000256" key="2">
    <source>
        <dbReference type="ARBA" id="ARBA00023125"/>
    </source>
</evidence>
<dbReference type="Pfam" id="PF00717">
    <property type="entry name" value="Peptidase_S24"/>
    <property type="match status" value="1"/>
</dbReference>
<dbReference type="Gene3D" id="2.10.109.10">
    <property type="entry name" value="Umud Fragment, subunit A"/>
    <property type="match status" value="1"/>
</dbReference>
<dbReference type="InterPro" id="IPR039418">
    <property type="entry name" value="LexA-like"/>
</dbReference>
<dbReference type="EMBL" id="JBHRYC010000006">
    <property type="protein sequence ID" value="MFC3635891.1"/>
    <property type="molecule type" value="Genomic_DNA"/>
</dbReference>
<name>A0ABV7UBL2_9HYPH</name>
<dbReference type="SUPFAM" id="SSF47413">
    <property type="entry name" value="lambda repressor-like DNA-binding domains"/>
    <property type="match status" value="1"/>
</dbReference>
<organism evidence="6 7">
    <name type="scientific">Camelimonas fluminis</name>
    <dbReference type="NCBI Taxonomy" id="1576911"/>
    <lineage>
        <taxon>Bacteria</taxon>
        <taxon>Pseudomonadati</taxon>
        <taxon>Pseudomonadota</taxon>
        <taxon>Alphaproteobacteria</taxon>
        <taxon>Hyphomicrobiales</taxon>
        <taxon>Chelatococcaceae</taxon>
        <taxon>Camelimonas</taxon>
    </lineage>
</organism>
<dbReference type="InterPro" id="IPR010982">
    <property type="entry name" value="Lambda_DNA-bd_dom_sf"/>
</dbReference>
<dbReference type="RefSeq" id="WP_191319722.1">
    <property type="nucleotide sequence ID" value="NZ_BNCG01000010.1"/>
</dbReference>
<dbReference type="PANTHER" id="PTHR40661:SF3">
    <property type="entry name" value="FELS-1 PROPHAGE TRANSCRIPTIONAL REGULATOR"/>
    <property type="match status" value="1"/>
</dbReference>
<evidence type="ECO:0000256" key="4">
    <source>
        <dbReference type="SAM" id="MobiDB-lite"/>
    </source>
</evidence>
<accession>A0ABV7UBL2</accession>
<dbReference type="Proteomes" id="UP001595704">
    <property type="component" value="Unassembled WGS sequence"/>
</dbReference>